<dbReference type="GO" id="GO:0046872">
    <property type="term" value="F:metal ion binding"/>
    <property type="evidence" value="ECO:0007669"/>
    <property type="project" value="UniProtKB-KW"/>
</dbReference>
<evidence type="ECO:0000256" key="4">
    <source>
        <dbReference type="RuleBase" id="RU110713"/>
    </source>
</evidence>
<dbReference type="Proteomes" id="UP000504603">
    <property type="component" value="Unplaced"/>
</dbReference>
<dbReference type="Pfam" id="PF03226">
    <property type="entry name" value="Yippee-Mis18"/>
    <property type="match status" value="1"/>
</dbReference>
<organism evidence="6 7">
    <name type="scientific">Momordica charantia</name>
    <name type="common">Bitter gourd</name>
    <name type="synonym">Balsam pear</name>
    <dbReference type="NCBI Taxonomy" id="3673"/>
    <lineage>
        <taxon>Eukaryota</taxon>
        <taxon>Viridiplantae</taxon>
        <taxon>Streptophyta</taxon>
        <taxon>Embryophyta</taxon>
        <taxon>Tracheophyta</taxon>
        <taxon>Spermatophyta</taxon>
        <taxon>Magnoliopsida</taxon>
        <taxon>eudicotyledons</taxon>
        <taxon>Gunneridae</taxon>
        <taxon>Pentapetalae</taxon>
        <taxon>rosids</taxon>
        <taxon>fabids</taxon>
        <taxon>Cucurbitales</taxon>
        <taxon>Cucurbitaceae</taxon>
        <taxon>Momordiceae</taxon>
        <taxon>Momordica</taxon>
    </lineage>
</organism>
<keyword evidence="6" id="KW-1185">Reference proteome</keyword>
<protein>
    <recommendedName>
        <fullName evidence="4">Protein yippee-like</fullName>
    </recommendedName>
</protein>
<evidence type="ECO:0000256" key="1">
    <source>
        <dbReference type="ARBA" id="ARBA00005613"/>
    </source>
</evidence>
<reference evidence="7" key="1">
    <citation type="submission" date="2025-08" db="UniProtKB">
        <authorList>
            <consortium name="RefSeq"/>
        </authorList>
    </citation>
    <scope>IDENTIFICATION</scope>
    <source>
        <strain evidence="7">OHB3-1</strain>
    </source>
</reference>
<evidence type="ECO:0000256" key="3">
    <source>
        <dbReference type="ARBA" id="ARBA00022833"/>
    </source>
</evidence>
<evidence type="ECO:0000259" key="5">
    <source>
        <dbReference type="PROSITE" id="PS51792"/>
    </source>
</evidence>
<keyword evidence="2" id="KW-0479">Metal-binding</keyword>
<accession>A0A6J1BWT3</accession>
<evidence type="ECO:0000313" key="7">
    <source>
        <dbReference type="RefSeq" id="XP_022133719.1"/>
    </source>
</evidence>
<proteinExistence type="inferred from homology"/>
<keyword evidence="3" id="KW-0862">Zinc</keyword>
<dbReference type="GeneID" id="111006236"/>
<evidence type="ECO:0000256" key="2">
    <source>
        <dbReference type="ARBA" id="ARBA00022723"/>
    </source>
</evidence>
<dbReference type="InterPro" id="IPR039058">
    <property type="entry name" value="Yippee_fam"/>
</dbReference>
<dbReference type="InterPro" id="IPR034751">
    <property type="entry name" value="Yippee"/>
</dbReference>
<feature type="domain" description="Yippee" evidence="5">
    <location>
        <begin position="12"/>
        <end position="109"/>
    </location>
</feature>
<dbReference type="RefSeq" id="XP_022133719.1">
    <property type="nucleotide sequence ID" value="XM_022278027.1"/>
</dbReference>
<dbReference type="PANTHER" id="PTHR13848">
    <property type="entry name" value="PROTEIN YIPPEE-LIKE CG15309-RELATED"/>
    <property type="match status" value="1"/>
</dbReference>
<dbReference type="PROSITE" id="PS51792">
    <property type="entry name" value="YIPPEE"/>
    <property type="match status" value="1"/>
</dbReference>
<name>A0A6J1BWT3_MOMCH</name>
<gene>
    <name evidence="7" type="primary">LOC111006236</name>
</gene>
<sequence length="132" mass="14673">MGRLFVVSLEGRIYSCKHCRTHLALYEDIVSKSFQSRHGKAYLFNKVVNVTMGAKETRMMMTGMHTVADIFCVGCGSIVGWTYETAFEKNQKYKEGKSVLERFKVSGPGGTNYWVSHAHEAAHGGVSDADEA</sequence>
<dbReference type="InterPro" id="IPR004910">
    <property type="entry name" value="Yippee/Mis18/Cereblon"/>
</dbReference>
<evidence type="ECO:0000313" key="6">
    <source>
        <dbReference type="Proteomes" id="UP000504603"/>
    </source>
</evidence>
<dbReference type="AlphaFoldDB" id="A0A6J1BWT3"/>
<dbReference type="KEGG" id="mcha:111006236"/>
<comment type="similarity">
    <text evidence="1 4">Belongs to the yippee family.</text>
</comment>
<dbReference type="OrthoDB" id="6407410at2759"/>